<protein>
    <submittedName>
        <fullName evidence="4">Membrane protein</fullName>
    </submittedName>
</protein>
<dbReference type="Pfam" id="PF11311">
    <property type="entry name" value="DUF3114"/>
    <property type="match status" value="1"/>
</dbReference>
<dbReference type="PROSITE" id="PS51756">
    <property type="entry name" value="LXG"/>
    <property type="match status" value="1"/>
</dbReference>
<dbReference type="InterPro" id="IPR006829">
    <property type="entry name" value="LXG_dom"/>
</dbReference>
<feature type="region of interest" description="Disordered" evidence="2">
    <location>
        <begin position="609"/>
        <end position="628"/>
    </location>
</feature>
<dbReference type="Pfam" id="PF04740">
    <property type="entry name" value="LXG"/>
    <property type="match status" value="1"/>
</dbReference>
<evidence type="ECO:0000259" key="3">
    <source>
        <dbReference type="PROSITE" id="PS51756"/>
    </source>
</evidence>
<dbReference type="RefSeq" id="WP_002924340.1">
    <property type="nucleotide sequence ID" value="NZ_CP071430.1"/>
</dbReference>
<dbReference type="InterPro" id="IPR051768">
    <property type="entry name" value="Bact_secretion_toxin"/>
</dbReference>
<dbReference type="PANTHER" id="PTHR34976">
    <property type="entry name" value="RIBONUCLEASE YQCG-RELATED"/>
    <property type="match status" value="1"/>
</dbReference>
<comment type="similarity">
    <text evidence="1">In the N-terminal section; belongs to the LXG family.</text>
</comment>
<dbReference type="PANTHER" id="PTHR34976:SF1">
    <property type="entry name" value="TOXIN BC_0920"/>
    <property type="match status" value="1"/>
</dbReference>
<sequence length="628" mass="71122">MGIEVYCGSLDSQVESTTAMTKSQLDSYKELGNSLEQVENSVSDLSGKAYDSFRAFITSVIIPLKETGVALAEATQEDVKSLPKEYRAQVADEDLQEDKLIEDIQHYDQLIVANQASIDTIAASKSTSSGSFQRLQGLQKLGDTYSAARDKLQEKLDKLRAFNASSPEIFGDIDALAQAIDTGVGQLASSWDANTGTYSIPADLSWTTVAGELKANRDFAKKYQIERPQNLSWKEYNSYITGLRQQAEELKKVDGWDDAAVKNYINQVKSSTAKLQTGQEFYSKRDELYAQTKEVGSDVYTGMYAASKMSSREKLELVLKHLGAEVDEHNFMHLTSATHKFSDKMSPHGDFLMYFRKDVILTFKDKSLKEDKSGLGQQIHLFRYYLDRQAIYYIRNNYEGASDYEKLLAYGEEQGLAFDYTTGANYHNRYDKDTDVFRRPYNMKVQVPQESTVNPKKGFNNARMVEFIVNLETGEFETQWDAYDQHKLPNGRYDSNPEHYTHDELHEIANTESFNYGPSKGNNDAVTGIYADQHNRLDVTQPADSELRQKAKSIFKSEEDLGKKGGQYADIVKGGGHKDYEAWQERTKGMSEDEKVAEYNKYKEYANKLGATPGYSDYSNSKDYGWDH</sequence>
<dbReference type="Proteomes" id="UP000249623">
    <property type="component" value="Chromosome 1"/>
</dbReference>
<proteinExistence type="inferred from homology"/>
<dbReference type="EMBL" id="LS483346">
    <property type="protein sequence ID" value="SQF34969.1"/>
    <property type="molecule type" value="Genomic_DNA"/>
</dbReference>
<evidence type="ECO:0000256" key="2">
    <source>
        <dbReference type="SAM" id="MobiDB-lite"/>
    </source>
</evidence>
<evidence type="ECO:0000256" key="1">
    <source>
        <dbReference type="ARBA" id="ARBA00034117"/>
    </source>
</evidence>
<feature type="domain" description="LXG" evidence="3">
    <location>
        <begin position="1"/>
        <end position="227"/>
    </location>
</feature>
<accession>A0A2X3VGU5</accession>
<evidence type="ECO:0000313" key="4">
    <source>
        <dbReference type="EMBL" id="SQF34969.1"/>
    </source>
</evidence>
<name>A0A2X3VGU5_STRSA</name>
<reference evidence="4 5" key="1">
    <citation type="submission" date="2018-06" db="EMBL/GenBank/DDBJ databases">
        <authorList>
            <consortium name="Pathogen Informatics"/>
            <person name="Doyle S."/>
        </authorList>
    </citation>
    <scope>NUCLEOTIDE SEQUENCE [LARGE SCALE GENOMIC DNA]</scope>
    <source>
        <strain evidence="4 5">NCTC11085</strain>
    </source>
</reference>
<evidence type="ECO:0000313" key="5">
    <source>
        <dbReference type="Proteomes" id="UP000249623"/>
    </source>
</evidence>
<dbReference type="InterPro" id="IPR021462">
    <property type="entry name" value="DUF3114"/>
</dbReference>
<organism evidence="4 5">
    <name type="scientific">Streptococcus sanguinis</name>
    <dbReference type="NCBI Taxonomy" id="1305"/>
    <lineage>
        <taxon>Bacteria</taxon>
        <taxon>Bacillati</taxon>
        <taxon>Bacillota</taxon>
        <taxon>Bacilli</taxon>
        <taxon>Lactobacillales</taxon>
        <taxon>Streptococcaceae</taxon>
        <taxon>Streptococcus</taxon>
    </lineage>
</organism>
<gene>
    <name evidence="4" type="ORF">NCTC11085_01345</name>
</gene>
<dbReference type="AlphaFoldDB" id="A0A2X3VGU5"/>